<dbReference type="RefSeq" id="WP_087919440.1">
    <property type="nucleotide sequence ID" value="NZ_CP021780.1"/>
</dbReference>
<gene>
    <name evidence="2" type="ORF">B9T62_34955</name>
</gene>
<keyword evidence="1" id="KW-0472">Membrane</keyword>
<dbReference type="OrthoDB" id="2678055at2"/>
<feature type="transmembrane region" description="Helical" evidence="1">
    <location>
        <begin position="141"/>
        <end position="162"/>
    </location>
</feature>
<reference evidence="2 3" key="1">
    <citation type="submission" date="2017-06" db="EMBL/GenBank/DDBJ databases">
        <title>Complete genome sequence of Paenibacillus donghaensis KCTC 13049T isolated from East Sea sediment, South Korea.</title>
        <authorList>
            <person name="Jung B.K."/>
            <person name="Hong S.-J."/>
            <person name="Shin J.-H."/>
        </authorList>
    </citation>
    <scope>NUCLEOTIDE SEQUENCE [LARGE SCALE GENOMIC DNA]</scope>
    <source>
        <strain evidence="2 3">KCTC 13049</strain>
    </source>
</reference>
<feature type="transmembrane region" description="Helical" evidence="1">
    <location>
        <begin position="55"/>
        <end position="72"/>
    </location>
</feature>
<feature type="transmembrane region" description="Helical" evidence="1">
    <location>
        <begin position="111"/>
        <end position="129"/>
    </location>
</feature>
<proteinExistence type="predicted"/>
<keyword evidence="1" id="KW-1133">Transmembrane helix</keyword>
<evidence type="ECO:0000256" key="1">
    <source>
        <dbReference type="SAM" id="Phobius"/>
    </source>
</evidence>
<evidence type="ECO:0000313" key="2">
    <source>
        <dbReference type="EMBL" id="ASA25477.1"/>
    </source>
</evidence>
<keyword evidence="3" id="KW-1185">Reference proteome</keyword>
<dbReference type="AlphaFoldDB" id="A0A2Z2KHV1"/>
<feature type="transmembrane region" description="Helical" evidence="1">
    <location>
        <begin position="169"/>
        <end position="189"/>
    </location>
</feature>
<keyword evidence="1" id="KW-0812">Transmembrane</keyword>
<protein>
    <recommendedName>
        <fullName evidence="4">ABC transporter permease</fullName>
    </recommendedName>
</protein>
<organism evidence="2 3">
    <name type="scientific">Paenibacillus donghaensis</name>
    <dbReference type="NCBI Taxonomy" id="414771"/>
    <lineage>
        <taxon>Bacteria</taxon>
        <taxon>Bacillati</taxon>
        <taxon>Bacillota</taxon>
        <taxon>Bacilli</taxon>
        <taxon>Bacillales</taxon>
        <taxon>Paenibacillaceae</taxon>
        <taxon>Paenibacillus</taxon>
    </lineage>
</organism>
<feature type="transmembrane region" description="Helical" evidence="1">
    <location>
        <begin position="22"/>
        <end position="43"/>
    </location>
</feature>
<accession>A0A2Z2KHV1</accession>
<evidence type="ECO:0000313" key="3">
    <source>
        <dbReference type="Proteomes" id="UP000249890"/>
    </source>
</evidence>
<name>A0A2Z2KHV1_9BACL</name>
<sequence>MRTVKDAWMMVQSEYRGNKLKLVWASLFSIFYMGYIAFFVGIMMNEIVQSNEGHMAVDIMLLSITPLMGFVLNRSAFKYWSEDSYTRMLVYFKSLPIPATVILCKRKIMSVIAFSINGTLCFGLIYAFSKNMRAEMDLGDYIAFTITWIGYGLIVTGLYITFELLFSGKIYLVLTLAVLIVAFGVAFLVQMGGGNLFLYTILCSQEWGLLSPLMWGTLLVGMASVQVFSKWTIHRLKSRDLL</sequence>
<evidence type="ECO:0008006" key="4">
    <source>
        <dbReference type="Google" id="ProtNLM"/>
    </source>
</evidence>
<feature type="transmembrane region" description="Helical" evidence="1">
    <location>
        <begin position="209"/>
        <end position="229"/>
    </location>
</feature>
<dbReference type="Proteomes" id="UP000249890">
    <property type="component" value="Chromosome"/>
</dbReference>
<dbReference type="KEGG" id="pdh:B9T62_34955"/>
<dbReference type="EMBL" id="CP021780">
    <property type="protein sequence ID" value="ASA25477.1"/>
    <property type="molecule type" value="Genomic_DNA"/>
</dbReference>